<gene>
    <name evidence="2" type="ORF">EJB05_31808</name>
</gene>
<comment type="caution">
    <text evidence="2">The sequence shown here is derived from an EMBL/GenBank/DDBJ whole genome shotgun (WGS) entry which is preliminary data.</text>
</comment>
<proteinExistence type="predicted"/>
<sequence length="348" mass="37409">MFSCPPSRPQNPAVVGPTRNLFLPRARALRCSHRLARSFPRRLPSPATVLPGDSTPPPVRDAAPPPTPPPRLRSVADVLAGGLAVSRIEEEHPIGNNPQVHDCGEFHLPGLPRQAVRTGHRVLRVLQHPHHPLLRHGVRRRIRPRRLRVRRPWMRHKDRLLRQGRAREGVPARPLLLPGARLRLRRRSAEPLGPLRQPPQLAGGRRSATSSASMSSPAGLHVLRGESDGQVFVLYVERAGPHAAGQAAAVSIACVCAVATESKYGCSLRFSCFKGHHGSATLRSIACSTLSDGPPAGCFCLVPNASGEGDAAGVLLTVNIYTGTGCDDVEALEEDDDEGSSHADEGDA</sequence>
<dbReference type="Gramene" id="TVU22126">
    <property type="protein sequence ID" value="TVU22126"/>
    <property type="gene ID" value="EJB05_31808"/>
</dbReference>
<feature type="compositionally biased region" description="Low complexity" evidence="1">
    <location>
        <begin position="202"/>
        <end position="219"/>
    </location>
</feature>
<feature type="region of interest" description="Disordered" evidence="1">
    <location>
        <begin position="42"/>
        <end position="71"/>
    </location>
</feature>
<evidence type="ECO:0000313" key="3">
    <source>
        <dbReference type="Proteomes" id="UP000324897"/>
    </source>
</evidence>
<feature type="region of interest" description="Disordered" evidence="1">
    <location>
        <begin position="187"/>
        <end position="220"/>
    </location>
</feature>
<keyword evidence="3" id="KW-1185">Reference proteome</keyword>
<evidence type="ECO:0000313" key="2">
    <source>
        <dbReference type="EMBL" id="TVU22126.1"/>
    </source>
</evidence>
<dbReference type="AlphaFoldDB" id="A0A5J9UF13"/>
<dbReference type="EMBL" id="RWGY01000026">
    <property type="protein sequence ID" value="TVU22126.1"/>
    <property type="molecule type" value="Genomic_DNA"/>
</dbReference>
<dbReference type="Proteomes" id="UP000324897">
    <property type="component" value="Unassembled WGS sequence"/>
</dbReference>
<organism evidence="2 3">
    <name type="scientific">Eragrostis curvula</name>
    <name type="common">weeping love grass</name>
    <dbReference type="NCBI Taxonomy" id="38414"/>
    <lineage>
        <taxon>Eukaryota</taxon>
        <taxon>Viridiplantae</taxon>
        <taxon>Streptophyta</taxon>
        <taxon>Embryophyta</taxon>
        <taxon>Tracheophyta</taxon>
        <taxon>Spermatophyta</taxon>
        <taxon>Magnoliopsida</taxon>
        <taxon>Liliopsida</taxon>
        <taxon>Poales</taxon>
        <taxon>Poaceae</taxon>
        <taxon>PACMAD clade</taxon>
        <taxon>Chloridoideae</taxon>
        <taxon>Eragrostideae</taxon>
        <taxon>Eragrostidinae</taxon>
        <taxon>Eragrostis</taxon>
    </lineage>
</organism>
<protein>
    <submittedName>
        <fullName evidence="2">Uncharacterized protein</fullName>
    </submittedName>
</protein>
<feature type="compositionally biased region" description="Pro residues" evidence="1">
    <location>
        <begin position="54"/>
        <end position="71"/>
    </location>
</feature>
<name>A0A5J9UF13_9POAL</name>
<accession>A0A5J9UF13</accession>
<evidence type="ECO:0000256" key="1">
    <source>
        <dbReference type="SAM" id="MobiDB-lite"/>
    </source>
</evidence>
<feature type="non-terminal residue" evidence="2">
    <location>
        <position position="1"/>
    </location>
</feature>
<reference evidence="2 3" key="1">
    <citation type="journal article" date="2019" name="Sci. Rep.">
        <title>A high-quality genome of Eragrostis curvula grass provides insights into Poaceae evolution and supports new strategies to enhance forage quality.</title>
        <authorList>
            <person name="Carballo J."/>
            <person name="Santos B.A.C.M."/>
            <person name="Zappacosta D."/>
            <person name="Garbus I."/>
            <person name="Selva J.P."/>
            <person name="Gallo C.A."/>
            <person name="Diaz A."/>
            <person name="Albertini E."/>
            <person name="Caccamo M."/>
            <person name="Echenique V."/>
        </authorList>
    </citation>
    <scope>NUCLEOTIDE SEQUENCE [LARGE SCALE GENOMIC DNA]</scope>
    <source>
        <strain evidence="3">cv. Victoria</strain>
        <tissue evidence="2">Leaf</tissue>
    </source>
</reference>